<dbReference type="Gene3D" id="3.40.50.450">
    <property type="match status" value="1"/>
</dbReference>
<name>A0A6J4UNM7_9CYAN</name>
<dbReference type="Pfam" id="PF03641">
    <property type="entry name" value="Lysine_decarbox"/>
    <property type="match status" value="1"/>
</dbReference>
<dbReference type="PANTHER" id="PTHR43393:SF2">
    <property type="entry name" value="CYTOKININ RIBOSIDE 5'-MONOPHOSPHATE PHOSPHORIBOHYDROLASE"/>
    <property type="match status" value="1"/>
</dbReference>
<organism evidence="1">
    <name type="scientific">uncultured Synechococcales cyanobacterium</name>
    <dbReference type="NCBI Taxonomy" id="1936017"/>
    <lineage>
        <taxon>Bacteria</taxon>
        <taxon>Bacillati</taxon>
        <taxon>Cyanobacteriota</taxon>
        <taxon>Cyanophyceae</taxon>
        <taxon>Synechococcales</taxon>
        <taxon>environmental samples</taxon>
    </lineage>
</organism>
<evidence type="ECO:0000313" key="1">
    <source>
        <dbReference type="EMBL" id="CAA9554310.1"/>
    </source>
</evidence>
<dbReference type="AlphaFoldDB" id="A0A6J4UNM7"/>
<dbReference type="SUPFAM" id="SSF102405">
    <property type="entry name" value="MCP/YpsA-like"/>
    <property type="match status" value="1"/>
</dbReference>
<dbReference type="InterPro" id="IPR052341">
    <property type="entry name" value="LOG_family_nucleotidases"/>
</dbReference>
<reference evidence="1" key="1">
    <citation type="submission" date="2020-02" db="EMBL/GenBank/DDBJ databases">
        <authorList>
            <person name="Meier V. D."/>
        </authorList>
    </citation>
    <scope>NUCLEOTIDE SEQUENCE</scope>
    <source>
        <strain evidence="1">AVDCRST_MAG81</strain>
    </source>
</reference>
<dbReference type="EMBL" id="CADCWO010000009">
    <property type="protein sequence ID" value="CAA9554310.1"/>
    <property type="molecule type" value="Genomic_DNA"/>
</dbReference>
<evidence type="ECO:0008006" key="2">
    <source>
        <dbReference type="Google" id="ProtNLM"/>
    </source>
</evidence>
<dbReference type="InterPro" id="IPR031100">
    <property type="entry name" value="LOG_fam"/>
</dbReference>
<protein>
    <recommendedName>
        <fullName evidence="2">Decarboxylase family protein</fullName>
    </recommendedName>
</protein>
<dbReference type="PANTHER" id="PTHR43393">
    <property type="entry name" value="CYTOKININ RIBOSIDE 5'-MONOPHOSPHATE PHOSPHORIBOHYDROLASE"/>
    <property type="match status" value="1"/>
</dbReference>
<gene>
    <name evidence="1" type="ORF">AVDCRST_MAG81-94</name>
</gene>
<accession>A0A6J4UNM7</accession>
<dbReference type="GO" id="GO:0005829">
    <property type="term" value="C:cytosol"/>
    <property type="evidence" value="ECO:0007669"/>
    <property type="project" value="TreeGrafter"/>
</dbReference>
<sequence>MTSLPSDALRSLQSDLSELLEQLPKLTHGKLTYQALATLVRMVDADIERLDWKIIRSTLQDLEQAFQVFSPYRHTRKITIFGSSRLLPEAPEYRLAVEFAQRVAEQGFLVMTGAGGGIMEAGNKGAGPDKSFGLNIELPFEQGANAFIADDPKLLNFKYFFTRKLFFLRETDAIALFPGGYGTQDEAFECLTLTQTGRCPPMPLVLIDRPGGDYWKDWNAYICKHLIAPGLVSPEDDKLYTITDSLDVACQVITDFYRVYHSSRYVGDRLVLRLKKELTEQDVEQLNQSFNDIVLAGEIEKSQALPEEFRGTQPVPEDLQGETANLPRLVFRFNQRDHGRLYQLIAEINRRGAPPTVDGPERK</sequence>
<proteinExistence type="predicted"/>